<evidence type="ECO:0000313" key="3">
    <source>
        <dbReference type="Proteomes" id="UP000676310"/>
    </source>
</evidence>
<organism evidence="2 3">
    <name type="scientific">Alternaria atra</name>
    <dbReference type="NCBI Taxonomy" id="119953"/>
    <lineage>
        <taxon>Eukaryota</taxon>
        <taxon>Fungi</taxon>
        <taxon>Dikarya</taxon>
        <taxon>Ascomycota</taxon>
        <taxon>Pezizomycotina</taxon>
        <taxon>Dothideomycetes</taxon>
        <taxon>Pleosporomycetidae</taxon>
        <taxon>Pleosporales</taxon>
        <taxon>Pleosporineae</taxon>
        <taxon>Pleosporaceae</taxon>
        <taxon>Alternaria</taxon>
        <taxon>Alternaria sect. Ulocladioides</taxon>
    </lineage>
</organism>
<feature type="region of interest" description="Disordered" evidence="1">
    <location>
        <begin position="248"/>
        <end position="268"/>
    </location>
</feature>
<feature type="region of interest" description="Disordered" evidence="1">
    <location>
        <begin position="1"/>
        <end position="169"/>
    </location>
</feature>
<name>A0A8J2N2C9_9PLEO</name>
<feature type="compositionally biased region" description="Basic and acidic residues" evidence="1">
    <location>
        <begin position="1"/>
        <end position="27"/>
    </location>
</feature>
<gene>
    <name evidence="2" type="ORF">ALTATR162_LOCUS6241</name>
</gene>
<evidence type="ECO:0000256" key="1">
    <source>
        <dbReference type="SAM" id="MobiDB-lite"/>
    </source>
</evidence>
<dbReference type="AlphaFoldDB" id="A0A8J2N2C9"/>
<feature type="compositionally biased region" description="Polar residues" evidence="1">
    <location>
        <begin position="68"/>
        <end position="81"/>
    </location>
</feature>
<dbReference type="GeneID" id="67018109"/>
<accession>A0A8J2N2C9</accession>
<keyword evidence="3" id="KW-1185">Reference proteome</keyword>
<dbReference type="OrthoDB" id="3785839at2759"/>
<feature type="compositionally biased region" description="Polar residues" evidence="1">
    <location>
        <begin position="92"/>
        <end position="117"/>
    </location>
</feature>
<dbReference type="EMBL" id="CAJRGZ010000019">
    <property type="protein sequence ID" value="CAG5162553.1"/>
    <property type="molecule type" value="Genomic_DNA"/>
</dbReference>
<feature type="compositionally biased region" description="Polar residues" evidence="1">
    <location>
        <begin position="44"/>
        <end position="55"/>
    </location>
</feature>
<dbReference type="RefSeq" id="XP_043169797.1">
    <property type="nucleotide sequence ID" value="XM_043313862.1"/>
</dbReference>
<evidence type="ECO:0008006" key="4">
    <source>
        <dbReference type="Google" id="ProtNLM"/>
    </source>
</evidence>
<reference evidence="2" key="1">
    <citation type="submission" date="2021-05" db="EMBL/GenBank/DDBJ databases">
        <authorList>
            <person name="Stam R."/>
        </authorList>
    </citation>
    <scope>NUCLEOTIDE SEQUENCE</scope>
    <source>
        <strain evidence="2">CS162</strain>
    </source>
</reference>
<evidence type="ECO:0000313" key="2">
    <source>
        <dbReference type="EMBL" id="CAG5162553.1"/>
    </source>
</evidence>
<protein>
    <recommendedName>
        <fullName evidence="4">PAT1 multi-domain protein</fullName>
    </recommendedName>
</protein>
<sequence>MSHWVDRERPPTPPIHYRDDALQDQRQLDASLSIRGPPGYAQLPETQADYTSPYGTYTPAHEHLPGQPNFQSAPSRRNTIQPPRLYLPINLLRSSPRQQTTRPGPTLITPSIQQWPTHNLKVDAEAKKKQEAYKRKSEAVRRKTISSQSSAPQYTPMPEPASTPRRKRKARILDDLVMSTPPPPLRRLHLAYFQQQQQSATRGVLMNYDLALQQSPFYGMNWTGQEQYHTPPPSSYYPQYEGIPDTRLALNPPQHPTHTPAPHPPSPPKVIDPKTIPQHMTNNYDEYRWPVKLYELKAQNGYNFAQCFLETHFERNIYDSEEHKWHTHTTKGFIKEGNRLSILVLHNAANPFEWDVPPVSTTSIGVYGFYAHEHNEIHWTTIAPSIPEWFSSCLDQGLLTVKQKWHPDMKASDKRFHRAYWLAANMFPLKSLLNSSPMPEKLFDSLEDCEGDGFTIVEKDLQQKWIGETVSVEESEKTWRKLVQQVDELNFGSFDPEHFATGGSERAFMVD</sequence>
<feature type="compositionally biased region" description="Pro residues" evidence="1">
    <location>
        <begin position="253"/>
        <end position="268"/>
    </location>
</feature>
<feature type="compositionally biased region" description="Basic and acidic residues" evidence="1">
    <location>
        <begin position="120"/>
        <end position="141"/>
    </location>
</feature>
<comment type="caution">
    <text evidence="2">The sequence shown here is derived from an EMBL/GenBank/DDBJ whole genome shotgun (WGS) entry which is preliminary data.</text>
</comment>
<dbReference type="Proteomes" id="UP000676310">
    <property type="component" value="Unassembled WGS sequence"/>
</dbReference>
<proteinExistence type="predicted"/>